<gene>
    <name evidence="1" type="ORF">RR46_13067</name>
</gene>
<evidence type="ECO:0000313" key="1">
    <source>
        <dbReference type="EMBL" id="KPI93902.1"/>
    </source>
</evidence>
<keyword evidence="2" id="KW-1185">Reference proteome</keyword>
<sequence>MPLPMVGHRSFKMLMTKSDYSKKGNVTKPLPPLLAKDSEWVDILQSSTTKPIYNDKLEEEELLQLVDCENGLDKKPLAILFPSLLEKDPQTLKGVLNKAMSTTEVTKHLVDLGQKANFAFMKKTNRLIPYNKEKINEKGSVIIKTIPPMSAKAAAAAKRHARFLGGAQVRSQA</sequence>
<dbReference type="EMBL" id="KQ459601">
    <property type="protein sequence ID" value="KPI93902.1"/>
    <property type="molecule type" value="Genomic_DNA"/>
</dbReference>
<accession>A0A194PKP7</accession>
<name>A0A194PKP7_PAPXU</name>
<dbReference type="Proteomes" id="UP000053268">
    <property type="component" value="Unassembled WGS sequence"/>
</dbReference>
<proteinExistence type="predicted"/>
<protein>
    <submittedName>
        <fullName evidence="1">Uncharacterized protein</fullName>
    </submittedName>
</protein>
<evidence type="ECO:0000313" key="2">
    <source>
        <dbReference type="Proteomes" id="UP000053268"/>
    </source>
</evidence>
<reference evidence="1 2" key="1">
    <citation type="journal article" date="2015" name="Nat. Commun.">
        <title>Outbred genome sequencing and CRISPR/Cas9 gene editing in butterflies.</title>
        <authorList>
            <person name="Li X."/>
            <person name="Fan D."/>
            <person name="Zhang W."/>
            <person name="Liu G."/>
            <person name="Zhang L."/>
            <person name="Zhao L."/>
            <person name="Fang X."/>
            <person name="Chen L."/>
            <person name="Dong Y."/>
            <person name="Chen Y."/>
            <person name="Ding Y."/>
            <person name="Zhao R."/>
            <person name="Feng M."/>
            <person name="Zhu Y."/>
            <person name="Feng Y."/>
            <person name="Jiang X."/>
            <person name="Zhu D."/>
            <person name="Xiang H."/>
            <person name="Feng X."/>
            <person name="Li S."/>
            <person name="Wang J."/>
            <person name="Zhang G."/>
            <person name="Kronforst M.R."/>
            <person name="Wang W."/>
        </authorList>
    </citation>
    <scope>NUCLEOTIDE SEQUENCE [LARGE SCALE GENOMIC DNA]</scope>
    <source>
        <strain evidence="1">Ya'a_city_454_Px</strain>
        <tissue evidence="1">Whole body</tissue>
    </source>
</reference>
<organism evidence="1 2">
    <name type="scientific">Papilio xuthus</name>
    <name type="common">Asian swallowtail butterfly</name>
    <dbReference type="NCBI Taxonomy" id="66420"/>
    <lineage>
        <taxon>Eukaryota</taxon>
        <taxon>Metazoa</taxon>
        <taxon>Ecdysozoa</taxon>
        <taxon>Arthropoda</taxon>
        <taxon>Hexapoda</taxon>
        <taxon>Insecta</taxon>
        <taxon>Pterygota</taxon>
        <taxon>Neoptera</taxon>
        <taxon>Endopterygota</taxon>
        <taxon>Lepidoptera</taxon>
        <taxon>Glossata</taxon>
        <taxon>Ditrysia</taxon>
        <taxon>Papilionoidea</taxon>
        <taxon>Papilionidae</taxon>
        <taxon>Papilioninae</taxon>
        <taxon>Papilio</taxon>
    </lineage>
</organism>
<dbReference type="AlphaFoldDB" id="A0A194PKP7"/>